<evidence type="ECO:0000256" key="8">
    <source>
        <dbReference type="SAM" id="MobiDB-lite"/>
    </source>
</evidence>
<feature type="compositionally biased region" description="Acidic residues" evidence="8">
    <location>
        <begin position="668"/>
        <end position="684"/>
    </location>
</feature>
<keyword evidence="6" id="KW-0479">Metal-binding</keyword>
<keyword evidence="5" id="KW-0949">S-adenosyl-L-methionine</keyword>
<reference evidence="12 13" key="1">
    <citation type="submission" date="2014-04" db="EMBL/GenBank/DDBJ databases">
        <authorList>
            <consortium name="DOE Joint Genome Institute"/>
            <person name="Kuo A."/>
            <person name="Gay G."/>
            <person name="Dore J."/>
            <person name="Kohler A."/>
            <person name="Nagy L.G."/>
            <person name="Floudas D."/>
            <person name="Copeland A."/>
            <person name="Barry K.W."/>
            <person name="Cichocki N."/>
            <person name="Veneault-Fourrey C."/>
            <person name="LaButti K."/>
            <person name="Lindquist E.A."/>
            <person name="Lipzen A."/>
            <person name="Lundell T."/>
            <person name="Morin E."/>
            <person name="Murat C."/>
            <person name="Sun H."/>
            <person name="Tunlid A."/>
            <person name="Henrissat B."/>
            <person name="Grigoriev I.V."/>
            <person name="Hibbett D.S."/>
            <person name="Martin F."/>
            <person name="Nordberg H.P."/>
            <person name="Cantor M.N."/>
            <person name="Hua S.X."/>
        </authorList>
    </citation>
    <scope>NUCLEOTIDE SEQUENCE [LARGE SCALE GENOMIC DNA]</scope>
    <source>
        <strain evidence="13">h7</strain>
    </source>
</reference>
<keyword evidence="4" id="KW-0808">Transferase</keyword>
<keyword evidence="2" id="KW-0158">Chromosome</keyword>
<feature type="region of interest" description="Disordered" evidence="8">
    <location>
        <begin position="662"/>
        <end position="688"/>
    </location>
</feature>
<feature type="domain" description="SET" evidence="9">
    <location>
        <begin position="525"/>
        <end position="662"/>
    </location>
</feature>
<dbReference type="SMART" id="SM00468">
    <property type="entry name" value="PreSET"/>
    <property type="match status" value="1"/>
</dbReference>
<accession>A0A0C3C3D4</accession>
<keyword evidence="13" id="KW-1185">Reference proteome</keyword>
<reference evidence="13" key="2">
    <citation type="submission" date="2015-01" db="EMBL/GenBank/DDBJ databases">
        <title>Evolutionary Origins and Diversification of the Mycorrhizal Mutualists.</title>
        <authorList>
            <consortium name="DOE Joint Genome Institute"/>
            <consortium name="Mycorrhizal Genomics Consortium"/>
            <person name="Kohler A."/>
            <person name="Kuo A."/>
            <person name="Nagy L.G."/>
            <person name="Floudas D."/>
            <person name="Copeland A."/>
            <person name="Barry K.W."/>
            <person name="Cichocki N."/>
            <person name="Veneault-Fourrey C."/>
            <person name="LaButti K."/>
            <person name="Lindquist E.A."/>
            <person name="Lipzen A."/>
            <person name="Lundell T."/>
            <person name="Morin E."/>
            <person name="Murat C."/>
            <person name="Riley R."/>
            <person name="Ohm R."/>
            <person name="Sun H."/>
            <person name="Tunlid A."/>
            <person name="Henrissat B."/>
            <person name="Grigoriev I.V."/>
            <person name="Hibbett D.S."/>
            <person name="Martin F."/>
        </authorList>
    </citation>
    <scope>NUCLEOTIDE SEQUENCE [LARGE SCALE GENOMIC DNA]</scope>
    <source>
        <strain evidence="13">h7</strain>
    </source>
</reference>
<dbReference type="PROSITE" id="PS50867">
    <property type="entry name" value="PRE_SET"/>
    <property type="match status" value="1"/>
</dbReference>
<dbReference type="InterPro" id="IPR001214">
    <property type="entry name" value="SET_dom"/>
</dbReference>
<dbReference type="GO" id="GO:0042054">
    <property type="term" value="F:histone methyltransferase activity"/>
    <property type="evidence" value="ECO:0007669"/>
    <property type="project" value="InterPro"/>
</dbReference>
<feature type="compositionally biased region" description="Low complexity" evidence="8">
    <location>
        <begin position="156"/>
        <end position="172"/>
    </location>
</feature>
<evidence type="ECO:0000256" key="1">
    <source>
        <dbReference type="ARBA" id="ARBA00004286"/>
    </source>
</evidence>
<feature type="compositionally biased region" description="Pro residues" evidence="8">
    <location>
        <begin position="117"/>
        <end position="131"/>
    </location>
</feature>
<evidence type="ECO:0000256" key="6">
    <source>
        <dbReference type="ARBA" id="ARBA00022723"/>
    </source>
</evidence>
<dbReference type="STRING" id="686832.A0A0C3C3D4"/>
<dbReference type="InterPro" id="IPR046341">
    <property type="entry name" value="SET_dom_sf"/>
</dbReference>
<evidence type="ECO:0000259" key="11">
    <source>
        <dbReference type="PROSITE" id="PS50868"/>
    </source>
</evidence>
<feature type="domain" description="Post-SET" evidence="11">
    <location>
        <begin position="694"/>
        <end position="710"/>
    </location>
</feature>
<feature type="compositionally biased region" description="Pro residues" evidence="8">
    <location>
        <begin position="52"/>
        <end position="62"/>
    </location>
</feature>
<sequence length="711" mass="78257">MPPVPSPSLPPPSSSPLPWKSQLAPTASSSKSTYVPPKPNLSRQNSARTNPPNQPTKQPIPPSTLTWKTGVPFKSKSASKPPTRTNSTSSLPTTALAGSLPVPEKSTEALQRSPVPSVEPTPVAAPSPPGSTPMQQLPLPSRGSPLPLPSKPTLFPSSDAISPPDKISDPIPVFETQDKQPTVQAAVTTHTTEQSAMTSMTPSNKIEGTIDAPAVPEVDMSWNPLSDDDMANDIDECQALLEEHDDEDIMEVEHMANVMSLSKVPSPAPSVSSGGNEAGPSTRSLSPPIRLRRSSRRSSRSSTEHWPATFDDDDNDLPRVYEPASGNTTPEDSGAARAVVHKGKTYGGLPAITWKEYRRNLNNFTQKCYYAKDLPHALQDHVNDMSPYTQMMGGMRDLFEAMMLENTVEDEPDAPPIELQNSVDEEPTPPWEFYYTNKMWHGEGAPPPDVKNLISCSCKGVCDPRSKTCACLKNQRKVAADPHLEFAYDKSGKLKIPGYPVFECNDLCGCGDECRNRVVQHGRKVQVSIRKTENKGWGVFAGNKKIPSGTFIGIYSGELLTDTVAHERGVLYNTYGRTYLFDLDFHHLKPDENDEKYHDWSNKYTVDAYHAGNFTRFLNNSCDPNCRLYPCYINEGNIDKPLLTIFSRRDIEPNEEICFNYQGRYPGDDGDDDDPQDDGNDADDGSQVGTRDRIYEKCMCGAPNCTGVMFM</sequence>
<dbReference type="PROSITE" id="PS50280">
    <property type="entry name" value="SET"/>
    <property type="match status" value="1"/>
</dbReference>
<dbReference type="GO" id="GO:0005694">
    <property type="term" value="C:chromosome"/>
    <property type="evidence" value="ECO:0007669"/>
    <property type="project" value="UniProtKB-SubCell"/>
</dbReference>
<evidence type="ECO:0000259" key="9">
    <source>
        <dbReference type="PROSITE" id="PS50280"/>
    </source>
</evidence>
<dbReference type="GO" id="GO:0008270">
    <property type="term" value="F:zinc ion binding"/>
    <property type="evidence" value="ECO:0007669"/>
    <property type="project" value="InterPro"/>
</dbReference>
<dbReference type="EMBL" id="KN831775">
    <property type="protein sequence ID" value="KIM43425.1"/>
    <property type="molecule type" value="Genomic_DNA"/>
</dbReference>
<keyword evidence="7" id="KW-0862">Zinc</keyword>
<dbReference type="PROSITE" id="PS50868">
    <property type="entry name" value="POST_SET"/>
    <property type="match status" value="1"/>
</dbReference>
<dbReference type="Proteomes" id="UP000053424">
    <property type="component" value="Unassembled WGS sequence"/>
</dbReference>
<evidence type="ECO:0000259" key="10">
    <source>
        <dbReference type="PROSITE" id="PS50867"/>
    </source>
</evidence>
<evidence type="ECO:0000256" key="7">
    <source>
        <dbReference type="ARBA" id="ARBA00022833"/>
    </source>
</evidence>
<evidence type="ECO:0000256" key="5">
    <source>
        <dbReference type="ARBA" id="ARBA00022691"/>
    </source>
</evidence>
<dbReference type="PANTHER" id="PTHR46223:SF3">
    <property type="entry name" value="HISTONE-LYSINE N-METHYLTRANSFERASE SET-23"/>
    <property type="match status" value="1"/>
</dbReference>
<dbReference type="SMART" id="SM00317">
    <property type="entry name" value="SET"/>
    <property type="match status" value="1"/>
</dbReference>
<feature type="compositionally biased region" description="Pro residues" evidence="8">
    <location>
        <begin position="1"/>
        <end position="15"/>
    </location>
</feature>
<name>A0A0C3C3D4_HEBCY</name>
<dbReference type="Gene3D" id="2.170.270.10">
    <property type="entry name" value="SET domain"/>
    <property type="match status" value="1"/>
</dbReference>
<dbReference type="InterPro" id="IPR050973">
    <property type="entry name" value="H3K9_Histone-Lys_N-MTase"/>
</dbReference>
<evidence type="ECO:0008006" key="14">
    <source>
        <dbReference type="Google" id="ProtNLM"/>
    </source>
</evidence>
<feature type="compositionally biased region" description="Basic residues" evidence="8">
    <location>
        <begin position="290"/>
        <end position="299"/>
    </location>
</feature>
<dbReference type="Pfam" id="PF00856">
    <property type="entry name" value="SET"/>
    <property type="match status" value="1"/>
</dbReference>
<evidence type="ECO:0000313" key="13">
    <source>
        <dbReference type="Proteomes" id="UP000053424"/>
    </source>
</evidence>
<dbReference type="HOGENOM" id="CLU_388328_0_0_1"/>
<gene>
    <name evidence="12" type="ORF">M413DRAFT_380959</name>
</gene>
<dbReference type="InterPro" id="IPR007728">
    <property type="entry name" value="Pre-SET_dom"/>
</dbReference>
<feature type="compositionally biased region" description="Polar residues" evidence="8">
    <location>
        <begin position="23"/>
        <end position="33"/>
    </location>
</feature>
<feature type="region of interest" description="Disordered" evidence="8">
    <location>
        <begin position="262"/>
        <end position="336"/>
    </location>
</feature>
<feature type="domain" description="Pre-SET" evidence="10">
    <location>
        <begin position="454"/>
        <end position="522"/>
    </location>
</feature>
<evidence type="ECO:0000256" key="3">
    <source>
        <dbReference type="ARBA" id="ARBA00022603"/>
    </source>
</evidence>
<evidence type="ECO:0000313" key="12">
    <source>
        <dbReference type="EMBL" id="KIM43425.1"/>
    </source>
</evidence>
<organism evidence="12 13">
    <name type="scientific">Hebeloma cylindrosporum</name>
    <dbReference type="NCBI Taxonomy" id="76867"/>
    <lineage>
        <taxon>Eukaryota</taxon>
        <taxon>Fungi</taxon>
        <taxon>Dikarya</taxon>
        <taxon>Basidiomycota</taxon>
        <taxon>Agaricomycotina</taxon>
        <taxon>Agaricomycetes</taxon>
        <taxon>Agaricomycetidae</taxon>
        <taxon>Agaricales</taxon>
        <taxon>Agaricineae</taxon>
        <taxon>Hymenogastraceae</taxon>
        <taxon>Hebeloma</taxon>
    </lineage>
</organism>
<proteinExistence type="predicted"/>
<dbReference type="SUPFAM" id="SSF82199">
    <property type="entry name" value="SET domain"/>
    <property type="match status" value="1"/>
</dbReference>
<protein>
    <recommendedName>
        <fullName evidence="14">SET domain-containing protein</fullName>
    </recommendedName>
</protein>
<dbReference type="OrthoDB" id="308383at2759"/>
<feature type="compositionally biased region" description="Low complexity" evidence="8">
    <location>
        <begin position="262"/>
        <end position="273"/>
    </location>
</feature>
<feature type="compositionally biased region" description="Polar residues" evidence="8">
    <location>
        <begin position="76"/>
        <end position="93"/>
    </location>
</feature>
<dbReference type="Pfam" id="PF05033">
    <property type="entry name" value="Pre-SET"/>
    <property type="match status" value="1"/>
</dbReference>
<evidence type="ECO:0000256" key="2">
    <source>
        <dbReference type="ARBA" id="ARBA00022454"/>
    </source>
</evidence>
<evidence type="ECO:0000256" key="4">
    <source>
        <dbReference type="ARBA" id="ARBA00022679"/>
    </source>
</evidence>
<dbReference type="InterPro" id="IPR003616">
    <property type="entry name" value="Post-SET_dom"/>
</dbReference>
<keyword evidence="3" id="KW-0489">Methyltransferase</keyword>
<dbReference type="PANTHER" id="PTHR46223">
    <property type="entry name" value="HISTONE-LYSINE N-METHYLTRANSFERASE SUV39H"/>
    <property type="match status" value="1"/>
</dbReference>
<feature type="region of interest" description="Disordered" evidence="8">
    <location>
        <begin position="1"/>
        <end position="180"/>
    </location>
</feature>
<dbReference type="GO" id="GO:0032259">
    <property type="term" value="P:methylation"/>
    <property type="evidence" value="ECO:0007669"/>
    <property type="project" value="UniProtKB-KW"/>
</dbReference>
<dbReference type="GO" id="GO:0005634">
    <property type="term" value="C:nucleus"/>
    <property type="evidence" value="ECO:0007669"/>
    <property type="project" value="InterPro"/>
</dbReference>
<comment type="subcellular location">
    <subcellularLocation>
        <location evidence="1">Chromosome</location>
    </subcellularLocation>
</comment>
<dbReference type="AlphaFoldDB" id="A0A0C3C3D4"/>